<dbReference type="PANTHER" id="PTHR35339:SF4">
    <property type="entry name" value="LINALOOL DEHYDRATASE_ISOMERASE DOMAIN-CONTAINING PROTEIN"/>
    <property type="match status" value="1"/>
</dbReference>
<dbReference type="RefSeq" id="WP_005683075.1">
    <property type="nucleotide sequence ID" value="NZ_ADNC01000002.1"/>
</dbReference>
<dbReference type="STRING" id="747682.MALL_0108"/>
<dbReference type="PANTHER" id="PTHR35339">
    <property type="entry name" value="LINALOOL DEHYDRATASE_ISOMERASE DOMAIN-CONTAINING PROTEIN"/>
    <property type="match status" value="1"/>
</dbReference>
<comment type="caution">
    <text evidence="2">The sequence shown here is derived from an EMBL/GenBank/DDBJ whole genome shotgun (WGS) entry which is preliminary data.</text>
</comment>
<evidence type="ECO:0000313" key="3">
    <source>
        <dbReference type="Proteomes" id="UP000004757"/>
    </source>
</evidence>
<gene>
    <name evidence="2" type="ORF">MALL_0108</name>
</gene>
<proteinExistence type="predicted"/>
<dbReference type="Pfam" id="PF10022">
    <property type="entry name" value="DUF2264"/>
    <property type="match status" value="1"/>
</dbReference>
<name>D4XUV4_9BACT</name>
<dbReference type="EMBL" id="ADNC01000002">
    <property type="protein sequence ID" value="EFF41803.1"/>
    <property type="molecule type" value="Genomic_DNA"/>
</dbReference>
<dbReference type="InterPro" id="IPR049349">
    <property type="entry name" value="DUF2264_N"/>
</dbReference>
<keyword evidence="3" id="KW-1185">Reference proteome</keyword>
<accession>D4XUV4</accession>
<evidence type="ECO:0000259" key="1">
    <source>
        <dbReference type="Pfam" id="PF10022"/>
    </source>
</evidence>
<organism evidence="2 3">
    <name type="scientific">Mycoplasmopsis alligatoris A21JP2</name>
    <dbReference type="NCBI Taxonomy" id="747682"/>
    <lineage>
        <taxon>Bacteria</taxon>
        <taxon>Bacillati</taxon>
        <taxon>Mycoplasmatota</taxon>
        <taxon>Mycoplasmoidales</taxon>
        <taxon>Metamycoplasmataceae</taxon>
        <taxon>Mycoplasmopsis</taxon>
    </lineage>
</organism>
<dbReference type="AlphaFoldDB" id="D4XUV4"/>
<sequence>MSLSNKKDFANLLKKLTKPLLKYYSKNDTQLKWGSRKVVYNQHIVGIEGFSRVLWGYSSLFTDTDEFTNNPTTKAFWFKTINGLINATSTNNTKYNWEKPENYNQIYVEMCSIAVFILFNKDKLKKELSHSQISDLCTYLNRINDFEFSKNNWQFFRVMVNIALLSLNSEFYNENKMLESLETINKCYIKDGWYYDGRANQKDYYIAWGYHYYGLIFNYFVKDKFPKWANLFLNRAIEFYDSYKYFFNSKGCQIRYGRSLIYRFAVSSYFSALALNNIYPNGIEELKWFITKNISYFTNNKNNFDSEGKLNLGFDKKDHTFLEEYNSNTSPYWTLKTFIILALNKNNEFWKASIKEPKWDNIKKIDALKSIIINTKTNEKYLINPGQYAVFNPKYNQEKYTKEIYKTSSEFKVYSKNLSNDLELFISKDNINFSTKKLPQTINLINDSVVSEHEIEQVIIKTTKWFEQKSNTIFIKYEFLNIENDIYISIKLKNKTYIKKTINKENNSILIPYKI</sequence>
<dbReference type="Proteomes" id="UP000004757">
    <property type="component" value="Unassembled WGS sequence"/>
</dbReference>
<evidence type="ECO:0000313" key="2">
    <source>
        <dbReference type="EMBL" id="EFF41803.1"/>
    </source>
</evidence>
<feature type="domain" description="DUF2264" evidence="1">
    <location>
        <begin position="6"/>
        <end position="353"/>
    </location>
</feature>
<protein>
    <recommendedName>
        <fullName evidence="1">DUF2264 domain-containing protein</fullName>
    </recommendedName>
</protein>
<dbReference type="eggNOG" id="COG4289">
    <property type="taxonomic scope" value="Bacteria"/>
</dbReference>
<dbReference type="OrthoDB" id="9813465at2"/>
<dbReference type="PIRSF" id="PIRSF014753">
    <property type="entry name" value="UCP014753"/>
    <property type="match status" value="1"/>
</dbReference>
<reference evidence="2 3" key="1">
    <citation type="submission" date="2010-03" db="EMBL/GenBank/DDBJ databases">
        <authorList>
            <person name="Glass J.I."/>
            <person name="Benders G.A."/>
            <person name="Durkin A.S."/>
            <person name="Farmerie W.G."/>
            <person name="Hlavinka K."/>
            <person name="Hostetler J."/>
            <person name="Jackson J."/>
            <person name="May M.A."/>
            <person name="Miller R.H."/>
            <person name="Paralanov V."/>
            <person name="Radune D."/>
            <person name="Szczypinski B."/>
            <person name="Brown D.R."/>
        </authorList>
    </citation>
    <scope>NUCLEOTIDE SEQUENCE [LARGE SCALE GENOMIC DNA]</scope>
    <source>
        <strain evidence="2 3">A21JP2</strain>
    </source>
</reference>
<dbReference type="InterPro" id="IPR016624">
    <property type="entry name" value="UCP014753"/>
</dbReference>